<keyword evidence="1" id="KW-1133">Transmembrane helix</keyword>
<keyword evidence="1" id="KW-0472">Membrane</keyword>
<dbReference type="EMBL" id="CP053661">
    <property type="protein sequence ID" value="QKD84358.1"/>
    <property type="molecule type" value="Genomic_DNA"/>
</dbReference>
<keyword evidence="1" id="KW-0812">Transmembrane</keyword>
<evidence type="ECO:0000313" key="2">
    <source>
        <dbReference type="EMBL" id="QKD84358.1"/>
    </source>
</evidence>
<dbReference type="RefSeq" id="WP_172358400.1">
    <property type="nucleotide sequence ID" value="NZ_CP053661.1"/>
</dbReference>
<keyword evidence="3" id="KW-1185">Reference proteome</keyword>
<feature type="transmembrane region" description="Helical" evidence="1">
    <location>
        <begin position="30"/>
        <end position="50"/>
    </location>
</feature>
<reference evidence="2 3" key="1">
    <citation type="submission" date="2020-05" db="EMBL/GenBank/DDBJ databases">
        <title>Complete genome sequence of of a novel Thermoleptolyngbya strain isolated from hot springs of Ganzi, Sichuan China.</title>
        <authorList>
            <person name="Tang J."/>
            <person name="Daroch M."/>
            <person name="Li L."/>
            <person name="Waleron K."/>
            <person name="Waleron M."/>
            <person name="Waleron M."/>
        </authorList>
    </citation>
    <scope>NUCLEOTIDE SEQUENCE [LARGE SCALE GENOMIC DNA]</scope>
    <source>
        <strain evidence="2 3">PKUAC-SCTA183</strain>
    </source>
</reference>
<gene>
    <name evidence="2" type="ORF">HPC62_21200</name>
</gene>
<evidence type="ECO:0000313" key="3">
    <source>
        <dbReference type="Proteomes" id="UP000505210"/>
    </source>
</evidence>
<evidence type="ECO:0000256" key="1">
    <source>
        <dbReference type="SAM" id="Phobius"/>
    </source>
</evidence>
<feature type="transmembrane region" description="Helical" evidence="1">
    <location>
        <begin position="87"/>
        <end position="112"/>
    </location>
</feature>
<name>A0A6M8BCF4_9CYAN</name>
<dbReference type="AlphaFoldDB" id="A0A6M8BCF4"/>
<organism evidence="2 3">
    <name type="scientific">Thermoleptolyngbya sichuanensis A183</name>
    <dbReference type="NCBI Taxonomy" id="2737172"/>
    <lineage>
        <taxon>Bacteria</taxon>
        <taxon>Bacillati</taxon>
        <taxon>Cyanobacteriota</taxon>
        <taxon>Cyanophyceae</taxon>
        <taxon>Oculatellales</taxon>
        <taxon>Oculatellaceae</taxon>
        <taxon>Thermoleptolyngbya</taxon>
        <taxon>Thermoleptolyngbya sichuanensis</taxon>
    </lineage>
</organism>
<feature type="transmembrane region" description="Helical" evidence="1">
    <location>
        <begin position="57"/>
        <end position="81"/>
    </location>
</feature>
<accession>A0A6M8BCF4</accession>
<dbReference type="InterPro" id="IPR007165">
    <property type="entry name" value="Phage_holin_4_2"/>
</dbReference>
<dbReference type="Pfam" id="PF04020">
    <property type="entry name" value="Phage_holin_4_2"/>
    <property type="match status" value="1"/>
</dbReference>
<protein>
    <submittedName>
        <fullName evidence="2">Phage holin family protein</fullName>
    </submittedName>
</protein>
<sequence>MIGLLISILVLAISLLIISKLPLGIDIDNPGAALFAGAIIGVLNGIWYAFPQFIRTASWLFTLGIVPLLGSVIVFGLAALLTQGFRLRWGIGSAILGAIALAFVSSILNYILSATGLLPAGAV</sequence>
<proteinExistence type="predicted"/>
<dbReference type="KEGG" id="theu:HPC62_21200"/>
<dbReference type="Proteomes" id="UP000505210">
    <property type="component" value="Chromosome"/>
</dbReference>